<feature type="transmembrane region" description="Helical" evidence="9">
    <location>
        <begin position="300"/>
        <end position="324"/>
    </location>
</feature>
<evidence type="ECO:0000256" key="6">
    <source>
        <dbReference type="ARBA" id="ARBA00022777"/>
    </source>
</evidence>
<gene>
    <name evidence="11" type="ORF">JOF56_003675</name>
</gene>
<evidence type="ECO:0000256" key="3">
    <source>
        <dbReference type="ARBA" id="ARBA00022553"/>
    </source>
</evidence>
<reference evidence="11 12" key="1">
    <citation type="submission" date="2021-03" db="EMBL/GenBank/DDBJ databases">
        <title>Sequencing the genomes of 1000 actinobacteria strains.</title>
        <authorList>
            <person name="Klenk H.-P."/>
        </authorList>
    </citation>
    <scope>NUCLEOTIDE SEQUENCE [LARGE SCALE GENOMIC DNA]</scope>
    <source>
        <strain evidence="11 12">DSM 46670</strain>
    </source>
</reference>
<keyword evidence="7" id="KW-0067">ATP-binding</keyword>
<evidence type="ECO:0000256" key="9">
    <source>
        <dbReference type="SAM" id="Phobius"/>
    </source>
</evidence>
<sequence>MRIVVLFFATQAAAVLVKCDLTAWGAILVAFAAFAVGHRYSWPVTLSAVVSMGISYGVTAQFMSFTPDWWAGMRPMVLAVLAAGAAVGLAVKAGQELTRQRLEQARQDERLSIAQDVHDMVAHHIAVVNVQAGAASHLLKDQPDKAGEALGHVTAASSKALDELGALLGVLREPAVGLAGLPALLDDDVELTVVGAQRPLPATVDITAYRIVQESLTNARKHGTGKATLTLTYEPARLIVETRNRCGHGSGGSGYGLCADCGDRLSVWSCAVAGTSFARLTRVTSPVLHAFVMAKRLRQVLVLLHLMTAFGWLAATLAVLLLSGHPDAALLVDDRLLADFSFMTVYTGLMLAGTAHWGYTRFWWVTVKLAVTLVLALGGRTLFAHGLPVPGGVLMVVAIAVLAWIGRTKPWGRLRPGPSIRPWSHPAIYIAILVTPVLDYVTDLPLQAIPAAAVLVRHAVSAGSGRAGARRSGSEQC</sequence>
<evidence type="ECO:0000256" key="8">
    <source>
        <dbReference type="ARBA" id="ARBA00023012"/>
    </source>
</evidence>
<dbReference type="Gene3D" id="3.30.565.10">
    <property type="entry name" value="Histidine kinase-like ATPase, C-terminal domain"/>
    <property type="match status" value="1"/>
</dbReference>
<dbReference type="EC" id="2.7.13.3" evidence="2"/>
<proteinExistence type="predicted"/>
<keyword evidence="9" id="KW-0812">Transmembrane</keyword>
<keyword evidence="3" id="KW-0597">Phosphoprotein</keyword>
<keyword evidence="6" id="KW-0418">Kinase</keyword>
<keyword evidence="9" id="KW-0472">Membrane</keyword>
<dbReference type="InterPro" id="IPR036890">
    <property type="entry name" value="HATPase_C_sf"/>
</dbReference>
<feature type="transmembrane region" description="Helical" evidence="9">
    <location>
        <begin position="22"/>
        <end position="37"/>
    </location>
</feature>
<organism evidence="11 12">
    <name type="scientific">Kibdelosporangium banguiense</name>
    <dbReference type="NCBI Taxonomy" id="1365924"/>
    <lineage>
        <taxon>Bacteria</taxon>
        <taxon>Bacillati</taxon>
        <taxon>Actinomycetota</taxon>
        <taxon>Actinomycetes</taxon>
        <taxon>Pseudonocardiales</taxon>
        <taxon>Pseudonocardiaceae</taxon>
        <taxon>Kibdelosporangium</taxon>
    </lineage>
</organism>
<dbReference type="InterPro" id="IPR050482">
    <property type="entry name" value="Sensor_HK_TwoCompSys"/>
</dbReference>
<keyword evidence="4" id="KW-0808">Transferase</keyword>
<name>A0ABS4TFV1_9PSEU</name>
<protein>
    <recommendedName>
        <fullName evidence="2">histidine kinase</fullName>
        <ecNumber evidence="2">2.7.13.3</ecNumber>
    </recommendedName>
</protein>
<dbReference type="EMBL" id="JAGINW010000001">
    <property type="protein sequence ID" value="MBP2323290.1"/>
    <property type="molecule type" value="Genomic_DNA"/>
</dbReference>
<comment type="caution">
    <text evidence="11">The sequence shown here is derived from an EMBL/GenBank/DDBJ whole genome shotgun (WGS) entry which is preliminary data.</text>
</comment>
<evidence type="ECO:0000313" key="11">
    <source>
        <dbReference type="EMBL" id="MBP2323290.1"/>
    </source>
</evidence>
<keyword evidence="5" id="KW-0547">Nucleotide-binding</keyword>
<evidence type="ECO:0000259" key="10">
    <source>
        <dbReference type="Pfam" id="PF07730"/>
    </source>
</evidence>
<dbReference type="Pfam" id="PF07730">
    <property type="entry name" value="HisKA_3"/>
    <property type="match status" value="1"/>
</dbReference>
<evidence type="ECO:0000313" key="12">
    <source>
        <dbReference type="Proteomes" id="UP001519332"/>
    </source>
</evidence>
<feature type="transmembrane region" description="Helical" evidence="9">
    <location>
        <begin position="362"/>
        <end position="383"/>
    </location>
</feature>
<keyword evidence="12" id="KW-1185">Reference proteome</keyword>
<evidence type="ECO:0000256" key="2">
    <source>
        <dbReference type="ARBA" id="ARBA00012438"/>
    </source>
</evidence>
<feature type="transmembrane region" description="Helical" evidence="9">
    <location>
        <begin position="69"/>
        <end position="91"/>
    </location>
</feature>
<keyword evidence="8" id="KW-0902">Two-component regulatory system</keyword>
<dbReference type="RefSeq" id="WP_307855148.1">
    <property type="nucleotide sequence ID" value="NZ_JAGINW010000001.1"/>
</dbReference>
<feature type="transmembrane region" description="Helical" evidence="9">
    <location>
        <begin position="389"/>
        <end position="406"/>
    </location>
</feature>
<evidence type="ECO:0000256" key="7">
    <source>
        <dbReference type="ARBA" id="ARBA00022840"/>
    </source>
</evidence>
<dbReference type="PANTHER" id="PTHR24421">
    <property type="entry name" value="NITRATE/NITRITE SENSOR PROTEIN NARX-RELATED"/>
    <property type="match status" value="1"/>
</dbReference>
<evidence type="ECO:0000256" key="5">
    <source>
        <dbReference type="ARBA" id="ARBA00022741"/>
    </source>
</evidence>
<evidence type="ECO:0000256" key="1">
    <source>
        <dbReference type="ARBA" id="ARBA00000085"/>
    </source>
</evidence>
<comment type="catalytic activity">
    <reaction evidence="1">
        <text>ATP + protein L-histidine = ADP + protein N-phospho-L-histidine.</text>
        <dbReference type="EC" id="2.7.13.3"/>
    </reaction>
</comment>
<keyword evidence="9" id="KW-1133">Transmembrane helix</keyword>
<dbReference type="InterPro" id="IPR011712">
    <property type="entry name" value="Sig_transdc_His_kin_sub3_dim/P"/>
</dbReference>
<dbReference type="PANTHER" id="PTHR24421:SF10">
    <property type="entry name" value="NITRATE_NITRITE SENSOR PROTEIN NARQ"/>
    <property type="match status" value="1"/>
</dbReference>
<evidence type="ECO:0000256" key="4">
    <source>
        <dbReference type="ARBA" id="ARBA00022679"/>
    </source>
</evidence>
<dbReference type="Gene3D" id="1.20.5.1930">
    <property type="match status" value="1"/>
</dbReference>
<accession>A0ABS4TFV1</accession>
<dbReference type="Proteomes" id="UP001519332">
    <property type="component" value="Unassembled WGS sequence"/>
</dbReference>
<feature type="transmembrane region" description="Helical" evidence="9">
    <location>
        <begin position="336"/>
        <end position="355"/>
    </location>
</feature>
<feature type="domain" description="Signal transduction histidine kinase subgroup 3 dimerisation and phosphoacceptor" evidence="10">
    <location>
        <begin position="109"/>
        <end position="174"/>
    </location>
</feature>